<dbReference type="EMBL" id="JBHSTP010000003">
    <property type="protein sequence ID" value="MFC6357023.1"/>
    <property type="molecule type" value="Genomic_DNA"/>
</dbReference>
<sequence length="160" mass="16483">MRARIAASVILAAGILLGTSACNLVAPQATTKHYDASDGVSADIGDLDVRNAILISETGTDGNLVVTVVNKAGTAARLAVQFESKGKKITQHVVLAGDSTTVLGEPDGEVVILRGIDSIPGSLVPVFFQYGEASGKELLIPVLDGGLPEYSELLPADVEN</sequence>
<accession>A0ABW1VJP9</accession>
<evidence type="ECO:0008006" key="4">
    <source>
        <dbReference type="Google" id="ProtNLM"/>
    </source>
</evidence>
<dbReference type="PROSITE" id="PS51257">
    <property type="entry name" value="PROKAR_LIPOPROTEIN"/>
    <property type="match status" value="1"/>
</dbReference>
<organism evidence="2 3">
    <name type="scientific">Luethyella okanaganae</name>
    <dbReference type="NCBI Taxonomy" id="69372"/>
    <lineage>
        <taxon>Bacteria</taxon>
        <taxon>Bacillati</taxon>
        <taxon>Actinomycetota</taxon>
        <taxon>Actinomycetes</taxon>
        <taxon>Micrococcales</taxon>
        <taxon>Microbacteriaceae</taxon>
        <taxon>Luethyella</taxon>
    </lineage>
</organism>
<feature type="signal peptide" evidence="1">
    <location>
        <begin position="1"/>
        <end position="21"/>
    </location>
</feature>
<keyword evidence="3" id="KW-1185">Reference proteome</keyword>
<dbReference type="Proteomes" id="UP001596306">
    <property type="component" value="Unassembled WGS sequence"/>
</dbReference>
<comment type="caution">
    <text evidence="2">The sequence shown here is derived from an EMBL/GenBank/DDBJ whole genome shotgun (WGS) entry which is preliminary data.</text>
</comment>
<evidence type="ECO:0000256" key="1">
    <source>
        <dbReference type="SAM" id="SignalP"/>
    </source>
</evidence>
<evidence type="ECO:0000313" key="2">
    <source>
        <dbReference type="EMBL" id="MFC6357023.1"/>
    </source>
</evidence>
<reference evidence="3" key="1">
    <citation type="journal article" date="2019" name="Int. J. Syst. Evol. Microbiol.">
        <title>The Global Catalogue of Microorganisms (GCM) 10K type strain sequencing project: providing services to taxonomists for standard genome sequencing and annotation.</title>
        <authorList>
            <consortium name="The Broad Institute Genomics Platform"/>
            <consortium name="The Broad Institute Genome Sequencing Center for Infectious Disease"/>
            <person name="Wu L."/>
            <person name="Ma J."/>
        </authorList>
    </citation>
    <scope>NUCLEOTIDE SEQUENCE [LARGE SCALE GENOMIC DNA]</scope>
    <source>
        <strain evidence="3">CCUG 43304</strain>
    </source>
</reference>
<name>A0ABW1VJP9_9MICO</name>
<proteinExistence type="predicted"/>
<keyword evidence="1" id="KW-0732">Signal</keyword>
<dbReference type="RefSeq" id="WP_386732352.1">
    <property type="nucleotide sequence ID" value="NZ_JBHSTP010000003.1"/>
</dbReference>
<protein>
    <recommendedName>
        <fullName evidence="4">DNA modification methylase</fullName>
    </recommendedName>
</protein>
<gene>
    <name evidence="2" type="ORF">ACFQB0_12990</name>
</gene>
<feature type="chain" id="PRO_5045771579" description="DNA modification methylase" evidence="1">
    <location>
        <begin position="22"/>
        <end position="160"/>
    </location>
</feature>
<evidence type="ECO:0000313" key="3">
    <source>
        <dbReference type="Proteomes" id="UP001596306"/>
    </source>
</evidence>